<evidence type="ECO:0000313" key="3">
    <source>
        <dbReference type="Proteomes" id="UP000190837"/>
    </source>
</evidence>
<dbReference type="CDD" id="cd05782">
    <property type="entry name" value="DNA_polB_like1_exo"/>
    <property type="match status" value="1"/>
</dbReference>
<feature type="domain" description="Predicted 3'-5' exonuclease PolB-like" evidence="1">
    <location>
        <begin position="56"/>
        <end position="265"/>
    </location>
</feature>
<dbReference type="InterPro" id="IPR036397">
    <property type="entry name" value="RNaseH_sf"/>
</dbReference>
<name>A0A1C3H204_9GAMM</name>
<evidence type="ECO:0000259" key="1">
    <source>
        <dbReference type="Pfam" id="PF10108"/>
    </source>
</evidence>
<dbReference type="SUPFAM" id="SSF53098">
    <property type="entry name" value="Ribonuclease H-like"/>
    <property type="match status" value="1"/>
</dbReference>
<dbReference type="EMBL" id="FKLO01000012">
    <property type="protein sequence ID" value="SAM57129.1"/>
    <property type="molecule type" value="Genomic_DNA"/>
</dbReference>
<dbReference type="Proteomes" id="UP000190837">
    <property type="component" value="Unassembled WGS sequence"/>
</dbReference>
<sequence length="270" mass="31150">MYNLATTTMIHNVLIFDIETVADVAAYRLLNHPPQDLDDATLYRMMCSERLGETGSTFMRHHLHKIVAISVAMKTAQGLKIWSLGDETSSEYEIVQRFFQGIDKYAPTLVSWNGSGFDLPVLHYRALFHGINAQRYFEIGDHDKDYKFNNYQNRYHWRHIDLMDVLSGYQARTVASLDDVAKLCGFPGKLAMDGSAVQERYANGDLKGIRDYCETDVLNTYLVYLRFELMRGNLNAVSYQECLEEAQSFLQDQESEHWQEFLQAWAERGA</sequence>
<proteinExistence type="predicted"/>
<dbReference type="AlphaFoldDB" id="A0A1C3H204"/>
<protein>
    <submittedName>
        <fullName evidence="2">Polysaccharide biosynthesis protein WlaX</fullName>
    </submittedName>
</protein>
<dbReference type="Pfam" id="PF10108">
    <property type="entry name" value="DNA_pol_B_exo2"/>
    <property type="match status" value="1"/>
</dbReference>
<accession>A0A1C3H204</accession>
<dbReference type="GO" id="GO:0003676">
    <property type="term" value="F:nucleic acid binding"/>
    <property type="evidence" value="ECO:0007669"/>
    <property type="project" value="InterPro"/>
</dbReference>
<gene>
    <name evidence="2" type="ORF">CHUV0807_0165</name>
</gene>
<organism evidence="2 3">
    <name type="scientific">Cardiobacterium hominis</name>
    <dbReference type="NCBI Taxonomy" id="2718"/>
    <lineage>
        <taxon>Bacteria</taxon>
        <taxon>Pseudomonadati</taxon>
        <taxon>Pseudomonadota</taxon>
        <taxon>Gammaproteobacteria</taxon>
        <taxon>Cardiobacteriales</taxon>
        <taxon>Cardiobacteriaceae</taxon>
        <taxon>Cardiobacterium</taxon>
    </lineage>
</organism>
<dbReference type="Gene3D" id="3.30.420.10">
    <property type="entry name" value="Ribonuclease H-like superfamily/Ribonuclease H"/>
    <property type="match status" value="1"/>
</dbReference>
<evidence type="ECO:0000313" key="2">
    <source>
        <dbReference type="EMBL" id="SAM57129.1"/>
    </source>
</evidence>
<dbReference type="InterPro" id="IPR012337">
    <property type="entry name" value="RNaseH-like_sf"/>
</dbReference>
<dbReference type="InterPro" id="IPR019288">
    <property type="entry name" value="3'-5'_exonuclease_PolB-like"/>
</dbReference>
<reference evidence="3" key="1">
    <citation type="submission" date="2016-04" db="EMBL/GenBank/DDBJ databases">
        <authorList>
            <person name="Tagini F."/>
        </authorList>
    </citation>
    <scope>NUCLEOTIDE SEQUENCE [LARGE SCALE GENOMIC DNA]</scope>
    <source>
        <strain evidence="3">CHUV0807</strain>
    </source>
</reference>
<dbReference type="RefSeq" id="WP_179123477.1">
    <property type="nucleotide sequence ID" value="NZ_FKLO01000012.1"/>
</dbReference>